<accession>C0ZEI9</accession>
<evidence type="ECO:0000313" key="2">
    <source>
        <dbReference type="Proteomes" id="UP000001877"/>
    </source>
</evidence>
<gene>
    <name evidence="1" type="ordered locus">BBR47_32210</name>
</gene>
<dbReference type="AlphaFoldDB" id="C0ZEI9"/>
<dbReference type="STRING" id="358681.BBR47_32210"/>
<protein>
    <submittedName>
        <fullName evidence="1">Uncharacterized protein</fullName>
    </submittedName>
</protein>
<dbReference type="Proteomes" id="UP000001877">
    <property type="component" value="Chromosome"/>
</dbReference>
<evidence type="ECO:0000313" key="1">
    <source>
        <dbReference type="EMBL" id="BAH44198.1"/>
    </source>
</evidence>
<sequence>MKPMKNRIYRIGYEWVSKRELLERLFMTDCILIEHKRIHPPPEDQDTELPPEKETHAVLVRSQRRPGEWVTFNGLYEIQTREPIPWIDSPLEYHQFGVELIPGNIRREKAPQGRIPARTKLQIAAVRQDTVFVTVPGHPSRRYEMSLAHARFAKDNPTELEMKLQVYAFPPRNDIFVDWLLKEGRKTGIITRSNQERVEKSAFQVWEDLRQEYGISVSAALIAIKQALIVLDRAGVETDFPYPPQERSDISLFSESERDAFYSYQSVRCSMAAVAALLTADPKDPLQDTLLMDIMLEQQINRRRE</sequence>
<dbReference type="HOGENOM" id="CLU_920328_0_0_9"/>
<reference evidence="1 2" key="1">
    <citation type="submission" date="2005-03" db="EMBL/GenBank/DDBJ databases">
        <title>Brevibacillus brevis strain 47, complete genome.</title>
        <authorList>
            <person name="Hosoyama A."/>
            <person name="Yamada R."/>
            <person name="Hongo Y."/>
            <person name="Terui Y."/>
            <person name="Ankai A."/>
            <person name="Masuyama W."/>
            <person name="Sekiguchi M."/>
            <person name="Takeda T."/>
            <person name="Asano K."/>
            <person name="Ohji S."/>
            <person name="Ichikawa N."/>
            <person name="Narita S."/>
            <person name="Aoki N."/>
            <person name="Miura H."/>
            <person name="Matsushita S."/>
            <person name="Sekigawa T."/>
            <person name="Yamagata H."/>
            <person name="Yoshikawa H."/>
            <person name="Udaka S."/>
            <person name="Tanikawa S."/>
            <person name="Fujita N."/>
        </authorList>
    </citation>
    <scope>NUCLEOTIDE SEQUENCE [LARGE SCALE GENOMIC DNA]</scope>
    <source>
        <strain evidence="2">47 / JCM 6285 / NBRC 100599</strain>
    </source>
</reference>
<dbReference type="KEGG" id="bbe:BBR47_32210"/>
<organism evidence="1 2">
    <name type="scientific">Brevibacillus brevis (strain 47 / JCM 6285 / NBRC 100599)</name>
    <dbReference type="NCBI Taxonomy" id="358681"/>
    <lineage>
        <taxon>Bacteria</taxon>
        <taxon>Bacillati</taxon>
        <taxon>Bacillota</taxon>
        <taxon>Bacilli</taxon>
        <taxon>Bacillales</taxon>
        <taxon>Paenibacillaceae</taxon>
        <taxon>Brevibacillus</taxon>
    </lineage>
</organism>
<proteinExistence type="predicted"/>
<dbReference type="EMBL" id="AP008955">
    <property type="protein sequence ID" value="BAH44198.1"/>
    <property type="molecule type" value="Genomic_DNA"/>
</dbReference>
<keyword evidence="2" id="KW-1185">Reference proteome</keyword>
<name>C0ZEI9_BREBN</name>